<dbReference type="PANTHER" id="PTHR23130">
    <property type="entry name" value="CYTOCHROME B561 AND DOMON DOMAIN-CONTAINING PROTEIN"/>
    <property type="match status" value="1"/>
</dbReference>
<feature type="transmembrane region" description="Helical" evidence="7">
    <location>
        <begin position="265"/>
        <end position="284"/>
    </location>
</feature>
<sequence length="406" mass="42305">MRLILAALVAVAAALCPLAAAQTTCSLQLGNAPAITFDRCLTIDGIGDNFVVYWTQNASNTVWGLSTASSSGYVSLGFPSEPEEMVGATAFSLQSCSSCATGAELREWYLGGTSTGDIQLQNSAGLATAASTTPSGGMAAVFTAGPSQGSVPLIFAAGGVYNDGSMRQHGQYGSGTLDLSTGTLSDPEVDSKPVSALIAAHLWLLLLGWGVFIPLGIVIARTMKERDPLWFHLHRAIQCLGLLMGLIGFGLGFAIAGGWNGRFPVHRNLGMAATIFGLVQLPALRWRPKLTSPHRRLFNLCHWYIGRVAVILAVANIFYGMIAVLAVSSGAWAAYTAVLGVIVGLAVLKESYEYCKLPPPGAAVDWKENGLAEAHNGAHNGTAVGNGLATSQAQEVGLVGLDGKSN</sequence>
<proteinExistence type="predicted"/>
<evidence type="ECO:0000256" key="1">
    <source>
        <dbReference type="ARBA" id="ARBA00004370"/>
    </source>
</evidence>
<keyword evidence="3 7" id="KW-0812">Transmembrane</keyword>
<dbReference type="Pfam" id="PF03188">
    <property type="entry name" value="Cytochrom_B561"/>
    <property type="match status" value="1"/>
</dbReference>
<keyword evidence="6 7" id="KW-0472">Membrane</keyword>
<evidence type="ECO:0000256" key="6">
    <source>
        <dbReference type="ARBA" id="ARBA00023136"/>
    </source>
</evidence>
<dbReference type="CDD" id="cd08760">
    <property type="entry name" value="Cyt_b561_FRRS1_like"/>
    <property type="match status" value="1"/>
</dbReference>
<dbReference type="PROSITE" id="PS50939">
    <property type="entry name" value="CYTOCHROME_B561"/>
    <property type="match status" value="1"/>
</dbReference>
<evidence type="ECO:0000256" key="5">
    <source>
        <dbReference type="ARBA" id="ARBA00022989"/>
    </source>
</evidence>
<dbReference type="GO" id="GO:0016020">
    <property type="term" value="C:membrane"/>
    <property type="evidence" value="ECO:0007669"/>
    <property type="project" value="UniProtKB-SubCell"/>
</dbReference>
<name>A0AAD5DPT9_9CHLO</name>
<feature type="transmembrane region" description="Helical" evidence="7">
    <location>
        <begin position="240"/>
        <end position="259"/>
    </location>
</feature>
<feature type="transmembrane region" description="Helical" evidence="7">
    <location>
        <begin position="332"/>
        <end position="348"/>
    </location>
</feature>
<dbReference type="Proteomes" id="UP001205105">
    <property type="component" value="Unassembled WGS sequence"/>
</dbReference>
<keyword evidence="4" id="KW-0249">Electron transport</keyword>
<organism evidence="10 11">
    <name type="scientific">Chlorella ohadii</name>
    <dbReference type="NCBI Taxonomy" id="2649997"/>
    <lineage>
        <taxon>Eukaryota</taxon>
        <taxon>Viridiplantae</taxon>
        <taxon>Chlorophyta</taxon>
        <taxon>core chlorophytes</taxon>
        <taxon>Trebouxiophyceae</taxon>
        <taxon>Chlorellales</taxon>
        <taxon>Chlorellaceae</taxon>
        <taxon>Chlorella clade</taxon>
        <taxon>Chlorella</taxon>
    </lineage>
</organism>
<feature type="transmembrane region" description="Helical" evidence="7">
    <location>
        <begin position="200"/>
        <end position="220"/>
    </location>
</feature>
<keyword evidence="8" id="KW-0732">Signal</keyword>
<keyword evidence="5 7" id="KW-1133">Transmembrane helix</keyword>
<keyword evidence="11" id="KW-1185">Reference proteome</keyword>
<dbReference type="PANTHER" id="PTHR23130:SF171">
    <property type="entry name" value="OS01G0895300 PROTEIN"/>
    <property type="match status" value="1"/>
</dbReference>
<dbReference type="EMBL" id="JADXDR010000085">
    <property type="protein sequence ID" value="KAI7840061.1"/>
    <property type="molecule type" value="Genomic_DNA"/>
</dbReference>
<evidence type="ECO:0000256" key="3">
    <source>
        <dbReference type="ARBA" id="ARBA00022692"/>
    </source>
</evidence>
<feature type="signal peptide" evidence="8">
    <location>
        <begin position="1"/>
        <end position="21"/>
    </location>
</feature>
<accession>A0AAD5DPT9</accession>
<feature type="transmembrane region" description="Helical" evidence="7">
    <location>
        <begin position="304"/>
        <end position="326"/>
    </location>
</feature>
<feature type="chain" id="PRO_5042291485" description="Cytochrome b561 domain-containing protein" evidence="8">
    <location>
        <begin position="22"/>
        <end position="406"/>
    </location>
</feature>
<reference evidence="10" key="1">
    <citation type="submission" date="2020-11" db="EMBL/GenBank/DDBJ databases">
        <title>Chlorella ohadii genome sequencing and assembly.</title>
        <authorList>
            <person name="Murik O."/>
            <person name="Treves H."/>
            <person name="Kedem I."/>
            <person name="Shotland Y."/>
            <person name="Kaplan A."/>
        </authorList>
    </citation>
    <scope>NUCLEOTIDE SEQUENCE</scope>
    <source>
        <strain evidence="10">1</strain>
    </source>
</reference>
<evidence type="ECO:0000256" key="4">
    <source>
        <dbReference type="ARBA" id="ARBA00022982"/>
    </source>
</evidence>
<evidence type="ECO:0000259" key="9">
    <source>
        <dbReference type="PROSITE" id="PS50939"/>
    </source>
</evidence>
<evidence type="ECO:0000313" key="10">
    <source>
        <dbReference type="EMBL" id="KAI7840061.1"/>
    </source>
</evidence>
<evidence type="ECO:0000256" key="7">
    <source>
        <dbReference type="SAM" id="Phobius"/>
    </source>
</evidence>
<keyword evidence="2" id="KW-0813">Transport</keyword>
<dbReference type="AlphaFoldDB" id="A0AAD5DPT9"/>
<dbReference type="SMART" id="SM00665">
    <property type="entry name" value="B561"/>
    <property type="match status" value="1"/>
</dbReference>
<evidence type="ECO:0000256" key="2">
    <source>
        <dbReference type="ARBA" id="ARBA00022448"/>
    </source>
</evidence>
<dbReference type="Gene3D" id="1.20.120.1770">
    <property type="match status" value="1"/>
</dbReference>
<gene>
    <name evidence="10" type="ORF">COHA_006192</name>
</gene>
<evidence type="ECO:0000313" key="11">
    <source>
        <dbReference type="Proteomes" id="UP001205105"/>
    </source>
</evidence>
<comment type="subcellular location">
    <subcellularLocation>
        <location evidence="1">Membrane</location>
    </subcellularLocation>
</comment>
<dbReference type="InterPro" id="IPR006593">
    <property type="entry name" value="Cyt_b561/ferric_Rdtase_TM"/>
</dbReference>
<comment type="caution">
    <text evidence="10">The sequence shown here is derived from an EMBL/GenBank/DDBJ whole genome shotgun (WGS) entry which is preliminary data.</text>
</comment>
<feature type="domain" description="Cytochrome b561" evidence="9">
    <location>
        <begin position="160"/>
        <end position="359"/>
    </location>
</feature>
<evidence type="ECO:0000256" key="8">
    <source>
        <dbReference type="SAM" id="SignalP"/>
    </source>
</evidence>
<protein>
    <recommendedName>
        <fullName evidence="9">Cytochrome b561 domain-containing protein</fullName>
    </recommendedName>
</protein>